<dbReference type="eggNOG" id="ENOG502RXIZ">
    <property type="taxonomic scope" value="Eukaryota"/>
</dbReference>
<dbReference type="InterPro" id="IPR006566">
    <property type="entry name" value="FBD"/>
</dbReference>
<protein>
    <recommendedName>
        <fullName evidence="1">FBD domain-containing protein</fullName>
    </recommendedName>
</protein>
<dbReference type="InterPro" id="IPR032675">
    <property type="entry name" value="LRR_dom_sf"/>
</dbReference>
<dbReference type="SMART" id="SM00579">
    <property type="entry name" value="FBD"/>
    <property type="match status" value="1"/>
</dbReference>
<dbReference type="SUPFAM" id="SSF52047">
    <property type="entry name" value="RNI-like"/>
    <property type="match status" value="1"/>
</dbReference>
<dbReference type="KEGG" id="crb:17895498"/>
<evidence type="ECO:0000313" key="3">
    <source>
        <dbReference type="Proteomes" id="UP000029121"/>
    </source>
</evidence>
<feature type="domain" description="FBD" evidence="1">
    <location>
        <begin position="422"/>
        <end position="502"/>
    </location>
</feature>
<reference evidence="3" key="1">
    <citation type="journal article" date="2013" name="Nat. Genet.">
        <title>The Capsella rubella genome and the genomic consequences of rapid mating system evolution.</title>
        <authorList>
            <person name="Slotte T."/>
            <person name="Hazzouri K.M."/>
            <person name="Agren J.A."/>
            <person name="Koenig D."/>
            <person name="Maumus F."/>
            <person name="Guo Y.L."/>
            <person name="Steige K."/>
            <person name="Platts A.E."/>
            <person name="Escobar J.S."/>
            <person name="Newman L.K."/>
            <person name="Wang W."/>
            <person name="Mandakova T."/>
            <person name="Vello E."/>
            <person name="Smith L.M."/>
            <person name="Henz S.R."/>
            <person name="Steffen J."/>
            <person name="Takuno S."/>
            <person name="Brandvain Y."/>
            <person name="Coop G."/>
            <person name="Andolfatto P."/>
            <person name="Hu T.T."/>
            <person name="Blanchette M."/>
            <person name="Clark R.M."/>
            <person name="Quesneville H."/>
            <person name="Nordborg M."/>
            <person name="Gaut B.S."/>
            <person name="Lysak M.A."/>
            <person name="Jenkins J."/>
            <person name="Grimwood J."/>
            <person name="Chapman J."/>
            <person name="Prochnik S."/>
            <person name="Shu S."/>
            <person name="Rokhsar D."/>
            <person name="Schmutz J."/>
            <person name="Weigel D."/>
            <person name="Wright S.I."/>
        </authorList>
    </citation>
    <scope>NUCLEOTIDE SEQUENCE [LARGE SCALE GENOMIC DNA]</scope>
    <source>
        <strain evidence="3">cv. Monte Gargano</strain>
    </source>
</reference>
<evidence type="ECO:0000313" key="2">
    <source>
        <dbReference type="EMBL" id="EOA35044.1"/>
    </source>
</evidence>
<dbReference type="InterPro" id="IPR001810">
    <property type="entry name" value="F-box_dom"/>
</dbReference>
<dbReference type="Pfam" id="PF00646">
    <property type="entry name" value="F-box"/>
    <property type="match status" value="1"/>
</dbReference>
<dbReference type="EMBL" id="KB870806">
    <property type="protein sequence ID" value="EOA35044.1"/>
    <property type="molecule type" value="Genomic_DNA"/>
</dbReference>
<name>R0HYT9_9BRAS</name>
<organism evidence="2 3">
    <name type="scientific">Capsella rubella</name>
    <dbReference type="NCBI Taxonomy" id="81985"/>
    <lineage>
        <taxon>Eukaryota</taxon>
        <taxon>Viridiplantae</taxon>
        <taxon>Streptophyta</taxon>
        <taxon>Embryophyta</taxon>
        <taxon>Tracheophyta</taxon>
        <taxon>Spermatophyta</taxon>
        <taxon>Magnoliopsida</taxon>
        <taxon>eudicotyledons</taxon>
        <taxon>Gunneridae</taxon>
        <taxon>Pentapetalae</taxon>
        <taxon>rosids</taxon>
        <taxon>malvids</taxon>
        <taxon>Brassicales</taxon>
        <taxon>Brassicaceae</taxon>
        <taxon>Camelineae</taxon>
        <taxon>Capsella</taxon>
    </lineage>
</organism>
<dbReference type="PANTHER" id="PTHR31293">
    <property type="entry name" value="RNI-LIKE SUPERFAMILY PROTEIN"/>
    <property type="match status" value="1"/>
</dbReference>
<evidence type="ECO:0000259" key="1">
    <source>
        <dbReference type="SMART" id="SM00579"/>
    </source>
</evidence>
<dbReference type="Proteomes" id="UP000029121">
    <property type="component" value="Unassembled WGS sequence"/>
</dbReference>
<dbReference type="InterPro" id="IPR053781">
    <property type="entry name" value="F-box_AtFBL13-like"/>
</dbReference>
<dbReference type="OrthoDB" id="1033907at2759"/>
<dbReference type="InterPro" id="IPR055411">
    <property type="entry name" value="LRR_FXL15/At3g58940/PEG3-like"/>
</dbReference>
<dbReference type="Gene3D" id="3.80.10.10">
    <property type="entry name" value="Ribonuclease Inhibitor"/>
    <property type="match status" value="1"/>
</dbReference>
<dbReference type="SUPFAM" id="SSF81383">
    <property type="entry name" value="F-box domain"/>
    <property type="match status" value="1"/>
</dbReference>
<dbReference type="Gene3D" id="1.20.1280.50">
    <property type="match status" value="1"/>
</dbReference>
<sequence length="516" mass="58922">METGDGSKDVIGGLPEPLICHILSFLTTKEAASTSVLSRKWRYLFAFAPNLDFDDSVHLSLVKIKETDHVSGRDYLEMYNERKIQLSTSFMDFVDRVLALQGNDSVHKFSLKIRDGVDPVCITRWLLNVLERGVSDLELGMHLKWKSSLPSKIFLSESLVRLRLNVELGPTIDVEDVNLPKLKTLHIESVRFEKHGIGLTKLLSGCHKLEDLVLEHISWCLWDFSFVSVPTLKRLTVYEDLQDENPSSVSFDTPNLVYLKFADAIADEYPTVNFDLLVEAHIDLRMSEDQLEETLYDREASGLDSEGNMKGFMVANATEFIMGICNVKILYLSAYTLEVLTYCCEAIPLFNNLTHLTIESEPQVGWQSLPDLLKNSPNLETLVFKGLIHQFSDRCGDMCLCNPWEEEDEEEEEEKEEESPPSCLSSCPVKVLKILKFGEIHEYQIETEKKIDQVNHFLEKLPNVEKLMIYYSTPNDEDVMKVYKKLQRHPKVASSQCILQIFSDNLSLSSKDFVLS</sequence>
<accession>R0HYT9</accession>
<dbReference type="Pfam" id="PF24758">
    <property type="entry name" value="LRR_At5g56370"/>
    <property type="match status" value="1"/>
</dbReference>
<dbReference type="InterPro" id="IPR055294">
    <property type="entry name" value="FBL60-like"/>
</dbReference>
<proteinExistence type="predicted"/>
<dbReference type="InterPro" id="IPR036047">
    <property type="entry name" value="F-box-like_dom_sf"/>
</dbReference>
<dbReference type="PANTHER" id="PTHR31293:SF16">
    <property type="entry name" value="RNI-LIKE SUPERFAMILY PROTEIN"/>
    <property type="match status" value="1"/>
</dbReference>
<dbReference type="CDD" id="cd22160">
    <property type="entry name" value="F-box_AtFBL13-like"/>
    <property type="match status" value="1"/>
</dbReference>
<gene>
    <name evidence="2" type="ORF">CARUB_v10020149mg</name>
</gene>
<dbReference type="AlphaFoldDB" id="R0HYT9"/>
<dbReference type="STRING" id="81985.R0HYT9"/>
<keyword evidence="3" id="KW-1185">Reference proteome</keyword>